<dbReference type="EMBL" id="ML996699">
    <property type="protein sequence ID" value="KAF2398816.1"/>
    <property type="molecule type" value="Genomic_DNA"/>
</dbReference>
<feature type="chain" id="PRO_5026062944" evidence="2">
    <location>
        <begin position="21"/>
        <end position="143"/>
    </location>
</feature>
<evidence type="ECO:0000313" key="3">
    <source>
        <dbReference type="EMBL" id="KAF2398816.1"/>
    </source>
</evidence>
<protein>
    <submittedName>
        <fullName evidence="3">Uncharacterized protein</fullName>
    </submittedName>
</protein>
<dbReference type="Proteomes" id="UP000799640">
    <property type="component" value="Unassembled WGS sequence"/>
</dbReference>
<feature type="signal peptide" evidence="2">
    <location>
        <begin position="1"/>
        <end position="20"/>
    </location>
</feature>
<accession>A0A6G1HSH7</accession>
<gene>
    <name evidence="3" type="ORF">EJ06DRAFT_531894</name>
</gene>
<organism evidence="3 4">
    <name type="scientific">Trichodelitschia bisporula</name>
    <dbReference type="NCBI Taxonomy" id="703511"/>
    <lineage>
        <taxon>Eukaryota</taxon>
        <taxon>Fungi</taxon>
        <taxon>Dikarya</taxon>
        <taxon>Ascomycota</taxon>
        <taxon>Pezizomycotina</taxon>
        <taxon>Dothideomycetes</taxon>
        <taxon>Dothideomycetes incertae sedis</taxon>
        <taxon>Phaeotrichales</taxon>
        <taxon>Phaeotrichaceae</taxon>
        <taxon>Trichodelitschia</taxon>
    </lineage>
</organism>
<proteinExistence type="predicted"/>
<feature type="region of interest" description="Disordered" evidence="1">
    <location>
        <begin position="25"/>
        <end position="49"/>
    </location>
</feature>
<evidence type="ECO:0000256" key="1">
    <source>
        <dbReference type="SAM" id="MobiDB-lite"/>
    </source>
</evidence>
<dbReference type="AlphaFoldDB" id="A0A6G1HSH7"/>
<keyword evidence="4" id="KW-1185">Reference proteome</keyword>
<name>A0A6G1HSH7_9PEZI</name>
<sequence>MHISISAFLSGAILIGAAAAAPVAHEPNEPYRPQPYRGGHDDWSKWGTVSAGISGPSTITTKGWGGKESLGVLSSSSEINPLNKRQIDTTLGNSGSASLGDLGTTVVIDGGDQGTTVIVGVPGETTSTWSEWSDASVSIPQGK</sequence>
<reference evidence="3" key="1">
    <citation type="journal article" date="2020" name="Stud. Mycol.">
        <title>101 Dothideomycetes genomes: a test case for predicting lifestyles and emergence of pathogens.</title>
        <authorList>
            <person name="Haridas S."/>
            <person name="Albert R."/>
            <person name="Binder M."/>
            <person name="Bloem J."/>
            <person name="Labutti K."/>
            <person name="Salamov A."/>
            <person name="Andreopoulos B."/>
            <person name="Baker S."/>
            <person name="Barry K."/>
            <person name="Bills G."/>
            <person name="Bluhm B."/>
            <person name="Cannon C."/>
            <person name="Castanera R."/>
            <person name="Culley D."/>
            <person name="Daum C."/>
            <person name="Ezra D."/>
            <person name="Gonzalez J."/>
            <person name="Henrissat B."/>
            <person name="Kuo A."/>
            <person name="Liang C."/>
            <person name="Lipzen A."/>
            <person name="Lutzoni F."/>
            <person name="Magnuson J."/>
            <person name="Mondo S."/>
            <person name="Nolan M."/>
            <person name="Ohm R."/>
            <person name="Pangilinan J."/>
            <person name="Park H.-J."/>
            <person name="Ramirez L."/>
            <person name="Alfaro M."/>
            <person name="Sun H."/>
            <person name="Tritt A."/>
            <person name="Yoshinaga Y."/>
            <person name="Zwiers L.-H."/>
            <person name="Turgeon B."/>
            <person name="Goodwin S."/>
            <person name="Spatafora J."/>
            <person name="Crous P."/>
            <person name="Grigoriev I."/>
        </authorList>
    </citation>
    <scope>NUCLEOTIDE SEQUENCE</scope>
    <source>
        <strain evidence="3">CBS 262.69</strain>
    </source>
</reference>
<keyword evidence="2" id="KW-0732">Signal</keyword>
<evidence type="ECO:0000313" key="4">
    <source>
        <dbReference type="Proteomes" id="UP000799640"/>
    </source>
</evidence>
<evidence type="ECO:0000256" key="2">
    <source>
        <dbReference type="SAM" id="SignalP"/>
    </source>
</evidence>